<evidence type="ECO:0000259" key="2">
    <source>
        <dbReference type="SMART" id="SM01017"/>
    </source>
</evidence>
<feature type="domain" description="Arrestin C-terminal-like" evidence="2">
    <location>
        <begin position="174"/>
        <end position="308"/>
    </location>
</feature>
<dbReference type="SUPFAM" id="SSF81296">
    <property type="entry name" value="E set domains"/>
    <property type="match status" value="2"/>
</dbReference>
<dbReference type="Pfam" id="PF00339">
    <property type="entry name" value="Arrestin_N"/>
    <property type="match status" value="1"/>
</dbReference>
<evidence type="ECO:0000313" key="5">
    <source>
        <dbReference type="Proteomes" id="UP000663828"/>
    </source>
</evidence>
<dbReference type="GO" id="GO:0015031">
    <property type="term" value="P:protein transport"/>
    <property type="evidence" value="ECO:0007669"/>
    <property type="project" value="TreeGrafter"/>
</dbReference>
<dbReference type="PANTHER" id="PTHR11188">
    <property type="entry name" value="ARRESTIN DOMAIN CONTAINING PROTEIN"/>
    <property type="match status" value="1"/>
</dbReference>
<dbReference type="OrthoDB" id="2333384at2759"/>
<dbReference type="Pfam" id="PF02752">
    <property type="entry name" value="Arrestin_C"/>
    <property type="match status" value="1"/>
</dbReference>
<dbReference type="InterPro" id="IPR011022">
    <property type="entry name" value="Arrestin_C-like"/>
</dbReference>
<dbReference type="GO" id="GO:0005737">
    <property type="term" value="C:cytoplasm"/>
    <property type="evidence" value="ECO:0007669"/>
    <property type="project" value="TreeGrafter"/>
</dbReference>
<dbReference type="InterPro" id="IPR011021">
    <property type="entry name" value="Arrestin-like_N"/>
</dbReference>
<dbReference type="InterPro" id="IPR014752">
    <property type="entry name" value="Arrestin-like_C"/>
</dbReference>
<keyword evidence="5" id="KW-1185">Reference proteome</keyword>
<dbReference type="PANTHER" id="PTHR11188:SF17">
    <property type="entry name" value="FI21816P1"/>
    <property type="match status" value="1"/>
</dbReference>
<proteinExistence type="inferred from homology"/>
<gene>
    <name evidence="4" type="ORF">EDS130_LOCUS22497</name>
    <name evidence="3" type="ORF">XAT740_LOCUS4050</name>
</gene>
<dbReference type="Proteomes" id="UP000663828">
    <property type="component" value="Unassembled WGS sequence"/>
</dbReference>
<reference evidence="4" key="1">
    <citation type="submission" date="2021-02" db="EMBL/GenBank/DDBJ databases">
        <authorList>
            <person name="Nowell W R."/>
        </authorList>
    </citation>
    <scope>NUCLEOTIDE SEQUENCE</scope>
</reference>
<evidence type="ECO:0000256" key="1">
    <source>
        <dbReference type="ARBA" id="ARBA00005298"/>
    </source>
</evidence>
<sequence length="341" mass="38790">MGCGFSNGVAINLERSHPLYYGDECVSGTVQLSVIEEKLKTHEIYIQLVGEIGYTTTRTVSDGRGQTTTHTEYHHIPFYTLKIVFAQLSAGQEQLVYNQGQYSWPFRFSLSGSLPPSINLPQSYPHVRFYLQVVIGRAWYRPNARETRYITIFPRVNLVQNPRCLTTTLFGSQNRKEISLKGTLNKIGFVPGDVLMLTLELYNPRRVRIQCIDLLLVESFQIACNSRELIVFEVTLPNIIERSDEYIQEILPVNIPSVLLPPSCDFQNGLRSVPRVHLRYFMKLAVKVQGMFTNFHVDVPVIVGTECIASPLVSSQFNQQHMIADYDLPPPYSSVVQQNVK</sequence>
<evidence type="ECO:0000313" key="4">
    <source>
        <dbReference type="EMBL" id="CAF1148866.1"/>
    </source>
</evidence>
<accession>A0A814SKY7</accession>
<protein>
    <recommendedName>
        <fullName evidence="2">Arrestin C-terminal-like domain-containing protein</fullName>
    </recommendedName>
</protein>
<dbReference type="SMART" id="SM01017">
    <property type="entry name" value="Arrestin_C"/>
    <property type="match status" value="1"/>
</dbReference>
<dbReference type="AlphaFoldDB" id="A0A814SKY7"/>
<comment type="similarity">
    <text evidence="1">Belongs to the arrestin family.</text>
</comment>
<comment type="caution">
    <text evidence="4">The sequence shown here is derived from an EMBL/GenBank/DDBJ whole genome shotgun (WGS) entry which is preliminary data.</text>
</comment>
<dbReference type="InterPro" id="IPR050357">
    <property type="entry name" value="Arrestin_domain-protein"/>
</dbReference>
<name>A0A814SKY7_ADIRI</name>
<organism evidence="4 6">
    <name type="scientific">Adineta ricciae</name>
    <name type="common">Rotifer</name>
    <dbReference type="NCBI Taxonomy" id="249248"/>
    <lineage>
        <taxon>Eukaryota</taxon>
        <taxon>Metazoa</taxon>
        <taxon>Spiralia</taxon>
        <taxon>Gnathifera</taxon>
        <taxon>Rotifera</taxon>
        <taxon>Eurotatoria</taxon>
        <taxon>Bdelloidea</taxon>
        <taxon>Adinetida</taxon>
        <taxon>Adinetidae</taxon>
        <taxon>Adineta</taxon>
    </lineage>
</organism>
<dbReference type="Proteomes" id="UP000663852">
    <property type="component" value="Unassembled WGS sequence"/>
</dbReference>
<dbReference type="EMBL" id="CAJNOJ010000118">
    <property type="protein sequence ID" value="CAF1148866.1"/>
    <property type="molecule type" value="Genomic_DNA"/>
</dbReference>
<evidence type="ECO:0000313" key="6">
    <source>
        <dbReference type="Proteomes" id="UP000663852"/>
    </source>
</evidence>
<dbReference type="EMBL" id="CAJNOR010000161">
    <property type="protein sequence ID" value="CAF0822845.1"/>
    <property type="molecule type" value="Genomic_DNA"/>
</dbReference>
<evidence type="ECO:0000313" key="3">
    <source>
        <dbReference type="EMBL" id="CAF0822845.1"/>
    </source>
</evidence>
<dbReference type="Gene3D" id="2.60.40.640">
    <property type="match status" value="2"/>
</dbReference>
<dbReference type="InterPro" id="IPR014756">
    <property type="entry name" value="Ig_E-set"/>
</dbReference>